<keyword evidence="6 7" id="KW-0472">Membrane</keyword>
<dbReference type="Pfam" id="PF19300">
    <property type="entry name" value="BPD_transp_1_N"/>
    <property type="match status" value="1"/>
</dbReference>
<feature type="domain" description="ABC transmembrane type-1" evidence="8">
    <location>
        <begin position="95"/>
        <end position="301"/>
    </location>
</feature>
<dbReference type="PANTHER" id="PTHR43163">
    <property type="entry name" value="DIPEPTIDE TRANSPORT SYSTEM PERMEASE PROTEIN DPPB-RELATED"/>
    <property type="match status" value="1"/>
</dbReference>
<dbReference type="RefSeq" id="WP_271276167.1">
    <property type="nucleotide sequence ID" value="NZ_BAABFD010000016.1"/>
</dbReference>
<dbReference type="InterPro" id="IPR035906">
    <property type="entry name" value="MetI-like_sf"/>
</dbReference>
<sequence>MLRYVGRRVAGLALVLLIVLTLVFFMLRAAPGGPAEAYLGMNPTPEKVAEVERRLGLDQPIWVQYGTFVGNLLAGDFGRSLFSDRPVIEIIAERLPVTLELSLIAFVFWVAAGLLAGAVAARKRDSFLDGCVRVISVIALSIPSFWLGLVLVVVFGLYVQGVLPSSGWVRFGDDPIENLRGVILPAFALGLGSGAIIARTLRASMIDTAQADYVSFARAMGMPERRILRRITARNAIIPTATVIGLMLGVFISGTVLVENVFNLPGIGQTIVAAFKQHDYPLAIACTLITATVFLVTNLIVDLLYFVLNPRIRAGFLNGTAR</sequence>
<keyword evidence="3" id="KW-1003">Cell membrane</keyword>
<evidence type="ECO:0000256" key="7">
    <source>
        <dbReference type="RuleBase" id="RU363032"/>
    </source>
</evidence>
<dbReference type="InterPro" id="IPR000515">
    <property type="entry name" value="MetI-like"/>
</dbReference>
<feature type="transmembrane region" description="Helical" evidence="7">
    <location>
        <begin position="179"/>
        <end position="198"/>
    </location>
</feature>
<evidence type="ECO:0000256" key="4">
    <source>
        <dbReference type="ARBA" id="ARBA00022692"/>
    </source>
</evidence>
<comment type="similarity">
    <text evidence="7">Belongs to the binding-protein-dependent transport system permease family.</text>
</comment>
<evidence type="ECO:0000256" key="5">
    <source>
        <dbReference type="ARBA" id="ARBA00022989"/>
    </source>
</evidence>
<reference evidence="9 10" key="1">
    <citation type="submission" date="2022-11" db="EMBL/GenBank/DDBJ databases">
        <title>Nonomuraea corallina sp. nov., a new species of the genus Nonomuraea isolated from sea side sediment in Thai sea.</title>
        <authorList>
            <person name="Ngamcharungchit C."/>
            <person name="Matsumoto A."/>
            <person name="Suriyachadkun C."/>
            <person name="Panbangred W."/>
            <person name="Inahashi Y."/>
            <person name="Intra B."/>
        </authorList>
    </citation>
    <scope>NUCLEOTIDE SEQUENCE [LARGE SCALE GENOMIC DNA]</scope>
    <source>
        <strain evidence="9 10">DSM 43553</strain>
    </source>
</reference>
<gene>
    <name evidence="9" type="ORF">OUY24_11120</name>
</gene>
<dbReference type="EMBL" id="JAPNUD010000021">
    <property type="protein sequence ID" value="MDA0641169.1"/>
    <property type="molecule type" value="Genomic_DNA"/>
</dbReference>
<comment type="caution">
    <text evidence="9">The sequence shown here is derived from an EMBL/GenBank/DDBJ whole genome shotgun (WGS) entry which is preliminary data.</text>
</comment>
<evidence type="ECO:0000256" key="3">
    <source>
        <dbReference type="ARBA" id="ARBA00022475"/>
    </source>
</evidence>
<comment type="subcellular location">
    <subcellularLocation>
        <location evidence="1 7">Cell membrane</location>
        <topology evidence="1 7">Multi-pass membrane protein</topology>
    </subcellularLocation>
</comment>
<dbReference type="PANTHER" id="PTHR43163:SF6">
    <property type="entry name" value="DIPEPTIDE TRANSPORT SYSTEM PERMEASE PROTEIN DPPB-RELATED"/>
    <property type="match status" value="1"/>
</dbReference>
<feature type="transmembrane region" description="Helical" evidence="7">
    <location>
        <begin position="103"/>
        <end position="122"/>
    </location>
</feature>
<keyword evidence="2 7" id="KW-0813">Transport</keyword>
<dbReference type="CDD" id="cd06261">
    <property type="entry name" value="TM_PBP2"/>
    <property type="match status" value="1"/>
</dbReference>
<evidence type="ECO:0000313" key="9">
    <source>
        <dbReference type="EMBL" id="MDA0641169.1"/>
    </source>
</evidence>
<evidence type="ECO:0000256" key="2">
    <source>
        <dbReference type="ARBA" id="ARBA00022448"/>
    </source>
</evidence>
<feature type="transmembrane region" description="Helical" evidence="7">
    <location>
        <begin position="134"/>
        <end position="159"/>
    </location>
</feature>
<keyword evidence="4 7" id="KW-0812">Transmembrane</keyword>
<dbReference type="PROSITE" id="PS50928">
    <property type="entry name" value="ABC_TM1"/>
    <property type="match status" value="1"/>
</dbReference>
<feature type="transmembrane region" description="Helical" evidence="7">
    <location>
        <begin position="236"/>
        <end position="262"/>
    </location>
</feature>
<evidence type="ECO:0000256" key="1">
    <source>
        <dbReference type="ARBA" id="ARBA00004651"/>
    </source>
</evidence>
<dbReference type="InterPro" id="IPR045621">
    <property type="entry name" value="BPD_transp_1_N"/>
</dbReference>
<dbReference type="Gene3D" id="1.10.3720.10">
    <property type="entry name" value="MetI-like"/>
    <property type="match status" value="1"/>
</dbReference>
<keyword evidence="5 7" id="KW-1133">Transmembrane helix</keyword>
<feature type="transmembrane region" description="Helical" evidence="7">
    <location>
        <begin position="282"/>
        <end position="308"/>
    </location>
</feature>
<name>A0ABT4SV76_9ACTN</name>
<evidence type="ECO:0000313" key="10">
    <source>
        <dbReference type="Proteomes" id="UP001212498"/>
    </source>
</evidence>
<evidence type="ECO:0000256" key="6">
    <source>
        <dbReference type="ARBA" id="ARBA00023136"/>
    </source>
</evidence>
<proteinExistence type="inferred from homology"/>
<keyword evidence="10" id="KW-1185">Reference proteome</keyword>
<dbReference type="Pfam" id="PF00528">
    <property type="entry name" value="BPD_transp_1"/>
    <property type="match status" value="1"/>
</dbReference>
<organism evidence="9 10">
    <name type="scientific">Nonomuraea ferruginea</name>
    <dbReference type="NCBI Taxonomy" id="46174"/>
    <lineage>
        <taxon>Bacteria</taxon>
        <taxon>Bacillati</taxon>
        <taxon>Actinomycetota</taxon>
        <taxon>Actinomycetes</taxon>
        <taxon>Streptosporangiales</taxon>
        <taxon>Streptosporangiaceae</taxon>
        <taxon>Nonomuraea</taxon>
    </lineage>
</organism>
<dbReference type="SUPFAM" id="SSF161098">
    <property type="entry name" value="MetI-like"/>
    <property type="match status" value="1"/>
</dbReference>
<dbReference type="Proteomes" id="UP001212498">
    <property type="component" value="Unassembled WGS sequence"/>
</dbReference>
<evidence type="ECO:0000259" key="8">
    <source>
        <dbReference type="PROSITE" id="PS50928"/>
    </source>
</evidence>
<accession>A0ABT4SV76</accession>
<protein>
    <submittedName>
        <fullName evidence="9">ABC transporter permease</fullName>
    </submittedName>
</protein>